<dbReference type="OrthoDB" id="6368508at2759"/>
<keyword evidence="3" id="KW-0862">Zinc</keyword>
<gene>
    <name evidence="6" type="ORF">DAPPUDRAFT_302629</name>
</gene>
<dbReference type="PROSITE" id="PS00518">
    <property type="entry name" value="ZF_RING_1"/>
    <property type="match status" value="1"/>
</dbReference>
<dbReference type="HOGENOM" id="CLU_033941_0_0_1"/>
<dbReference type="PANTHER" id="PTHR25464">
    <property type="entry name" value="TRIPARTITE MOTIF-CONTAINING PROTEIN 2-LIKE PROTEIN"/>
    <property type="match status" value="1"/>
</dbReference>
<evidence type="ECO:0000313" key="6">
    <source>
        <dbReference type="EMBL" id="EFX82374.1"/>
    </source>
</evidence>
<evidence type="ECO:0000256" key="1">
    <source>
        <dbReference type="ARBA" id="ARBA00022723"/>
    </source>
</evidence>
<dbReference type="GO" id="GO:0010508">
    <property type="term" value="P:positive regulation of autophagy"/>
    <property type="evidence" value="ECO:0000318"/>
    <property type="project" value="GO_Central"/>
</dbReference>
<dbReference type="PROSITE" id="PS50089">
    <property type="entry name" value="ZF_RING_2"/>
    <property type="match status" value="1"/>
</dbReference>
<dbReference type="GO" id="GO:0034198">
    <property type="term" value="P:cellular response to amino acid starvation"/>
    <property type="evidence" value="ECO:0000318"/>
    <property type="project" value="GO_Central"/>
</dbReference>
<accession>E9GE49</accession>
<keyword evidence="1" id="KW-0479">Metal-binding</keyword>
<dbReference type="eggNOG" id="KOG2177">
    <property type="taxonomic scope" value="Eukaryota"/>
</dbReference>
<dbReference type="InterPro" id="IPR001841">
    <property type="entry name" value="Znf_RING"/>
</dbReference>
<dbReference type="Pfam" id="PF13639">
    <property type="entry name" value="zf-RING_2"/>
    <property type="match status" value="1"/>
</dbReference>
<sequence length="578" mass="63934">MASALSTSCDAELNELVTCGVCLCEFDTDNRKPKFLPCSHTICLSCLKEINRNYMVACPFCRNISTQIHVANLANNSYALQMLKLKEKKQESTIKSSTLKGPSWCFTCGTVTKDTCTTPDHSLVNLTADTIKNMEAFISLKEDLQTMKNEGANKLAMAIHKRQEIKEHLDFLTKSFKSTMEEIDELQDENNLILTQLVSTLEGNGPKSLPATGDTKQEIEDFFLSGLESLMNDSLSPDDTADALKIKLNKSIEMFEEQFHEATAKASEYEFQMNTKIKIILLDEMDQPIPTFPLLEVGFCLAKKKKLNASVRQDLNLLSHLVFSLLRKQKISTKAEAIASAVPSASQGTDPVVFAKSALDNTKSGMNKALSFFLDSESFAFPFDSPTSGPSGELNSAIPLPLSNKFILGQSIFIFRLFQSGALKGEIHIQPVITFHPDFMNILGINCFKTPKHFCNSIEKAVSGVFVLFPMARPQFQPVLPDMVAKFPGHLPSNEMACSLGDVGVNTISTCDNAVTGWSFLFPLENYRDPKFAMHLKTLPSARLFGKVLHLNMLDAIGQLCCTSRSGRTGYSVTLESR</sequence>
<keyword evidence="7" id="KW-1185">Reference proteome</keyword>
<reference evidence="6 7" key="1">
    <citation type="journal article" date="2011" name="Science">
        <title>The ecoresponsive genome of Daphnia pulex.</title>
        <authorList>
            <person name="Colbourne J.K."/>
            <person name="Pfrender M.E."/>
            <person name="Gilbert D."/>
            <person name="Thomas W.K."/>
            <person name="Tucker A."/>
            <person name="Oakley T.H."/>
            <person name="Tokishita S."/>
            <person name="Aerts A."/>
            <person name="Arnold G.J."/>
            <person name="Basu M.K."/>
            <person name="Bauer D.J."/>
            <person name="Caceres C.E."/>
            <person name="Carmel L."/>
            <person name="Casola C."/>
            <person name="Choi J.H."/>
            <person name="Detter J.C."/>
            <person name="Dong Q."/>
            <person name="Dusheyko S."/>
            <person name="Eads B.D."/>
            <person name="Frohlich T."/>
            <person name="Geiler-Samerotte K.A."/>
            <person name="Gerlach D."/>
            <person name="Hatcher P."/>
            <person name="Jogdeo S."/>
            <person name="Krijgsveld J."/>
            <person name="Kriventseva E.V."/>
            <person name="Kultz D."/>
            <person name="Laforsch C."/>
            <person name="Lindquist E."/>
            <person name="Lopez J."/>
            <person name="Manak J.R."/>
            <person name="Muller J."/>
            <person name="Pangilinan J."/>
            <person name="Patwardhan R.P."/>
            <person name="Pitluck S."/>
            <person name="Pritham E.J."/>
            <person name="Rechtsteiner A."/>
            <person name="Rho M."/>
            <person name="Rogozin I.B."/>
            <person name="Sakarya O."/>
            <person name="Salamov A."/>
            <person name="Schaack S."/>
            <person name="Shapiro H."/>
            <person name="Shiga Y."/>
            <person name="Skalitzky C."/>
            <person name="Smith Z."/>
            <person name="Souvorov A."/>
            <person name="Sung W."/>
            <person name="Tang Z."/>
            <person name="Tsuchiya D."/>
            <person name="Tu H."/>
            <person name="Vos H."/>
            <person name="Wang M."/>
            <person name="Wolf Y.I."/>
            <person name="Yamagata H."/>
            <person name="Yamada T."/>
            <person name="Ye Y."/>
            <person name="Shaw J.R."/>
            <person name="Andrews J."/>
            <person name="Crease T.J."/>
            <person name="Tang H."/>
            <person name="Lucas S.M."/>
            <person name="Robertson H.M."/>
            <person name="Bork P."/>
            <person name="Koonin E.V."/>
            <person name="Zdobnov E.M."/>
            <person name="Grigoriev I.V."/>
            <person name="Lynch M."/>
            <person name="Boore J.L."/>
        </authorList>
    </citation>
    <scope>NUCLEOTIDE SEQUENCE [LARGE SCALE GENOMIC DNA]</scope>
</reference>
<dbReference type="InParanoid" id="E9GE49"/>
<dbReference type="InterPro" id="IPR017907">
    <property type="entry name" value="Znf_RING_CS"/>
</dbReference>
<dbReference type="Gene3D" id="3.30.40.10">
    <property type="entry name" value="Zinc/RING finger domain, C3HC4 (zinc finger)"/>
    <property type="match status" value="1"/>
</dbReference>
<evidence type="ECO:0000256" key="2">
    <source>
        <dbReference type="ARBA" id="ARBA00022771"/>
    </source>
</evidence>
<proteinExistence type="predicted"/>
<name>E9GE49_DAPPU</name>
<protein>
    <recommendedName>
        <fullName evidence="5">RING-type domain-containing protein</fullName>
    </recommendedName>
</protein>
<evidence type="ECO:0000256" key="4">
    <source>
        <dbReference type="PROSITE-ProRule" id="PRU00175"/>
    </source>
</evidence>
<evidence type="ECO:0000259" key="5">
    <source>
        <dbReference type="PROSITE" id="PS50089"/>
    </source>
</evidence>
<dbReference type="PhylomeDB" id="E9GE49"/>
<dbReference type="PANTHER" id="PTHR25464:SF2">
    <property type="entry name" value="RING-TYPE DOMAIN-CONTAINING PROTEIN"/>
    <property type="match status" value="1"/>
</dbReference>
<dbReference type="KEGG" id="dpx:DAPPUDRAFT_302629"/>
<evidence type="ECO:0000313" key="7">
    <source>
        <dbReference type="Proteomes" id="UP000000305"/>
    </source>
</evidence>
<dbReference type="EMBL" id="GL732540">
    <property type="protein sequence ID" value="EFX82374.1"/>
    <property type="molecule type" value="Genomic_DNA"/>
</dbReference>
<dbReference type="Proteomes" id="UP000000305">
    <property type="component" value="Unassembled WGS sequence"/>
</dbReference>
<dbReference type="SMART" id="SM00184">
    <property type="entry name" value="RING"/>
    <property type="match status" value="1"/>
</dbReference>
<dbReference type="SUPFAM" id="SSF57850">
    <property type="entry name" value="RING/U-box"/>
    <property type="match status" value="1"/>
</dbReference>
<keyword evidence="2 4" id="KW-0863">Zinc-finger</keyword>
<dbReference type="AlphaFoldDB" id="E9GE49"/>
<dbReference type="InterPro" id="IPR013083">
    <property type="entry name" value="Znf_RING/FYVE/PHD"/>
</dbReference>
<organism evidence="6 7">
    <name type="scientific">Daphnia pulex</name>
    <name type="common">Water flea</name>
    <dbReference type="NCBI Taxonomy" id="6669"/>
    <lineage>
        <taxon>Eukaryota</taxon>
        <taxon>Metazoa</taxon>
        <taxon>Ecdysozoa</taxon>
        <taxon>Arthropoda</taxon>
        <taxon>Crustacea</taxon>
        <taxon>Branchiopoda</taxon>
        <taxon>Diplostraca</taxon>
        <taxon>Cladocera</taxon>
        <taxon>Anomopoda</taxon>
        <taxon>Daphniidae</taxon>
        <taxon>Daphnia</taxon>
    </lineage>
</organism>
<evidence type="ECO:0000256" key="3">
    <source>
        <dbReference type="ARBA" id="ARBA00022833"/>
    </source>
</evidence>
<feature type="domain" description="RING-type" evidence="5">
    <location>
        <begin position="19"/>
        <end position="62"/>
    </location>
</feature>
<dbReference type="GO" id="GO:0008270">
    <property type="term" value="F:zinc ion binding"/>
    <property type="evidence" value="ECO:0007669"/>
    <property type="project" value="UniProtKB-KW"/>
</dbReference>